<proteinExistence type="predicted"/>
<sequence>FRHKMRSNNSVLCRFFWIVEKTVSTPLGESGQHFLRQYLATLGRSIVYEEVHGVATNRRLMIGARDLDRV</sequence>
<dbReference type="EMBL" id="JASPKZ010007825">
    <property type="protein sequence ID" value="KAJ9582135.1"/>
    <property type="molecule type" value="Genomic_DNA"/>
</dbReference>
<evidence type="ECO:0000313" key="2">
    <source>
        <dbReference type="Proteomes" id="UP001233999"/>
    </source>
</evidence>
<gene>
    <name evidence="1" type="ORF">L9F63_003530</name>
</gene>
<protein>
    <submittedName>
        <fullName evidence="1">Uncharacterized protein</fullName>
    </submittedName>
</protein>
<reference evidence="1" key="2">
    <citation type="submission" date="2023-05" db="EMBL/GenBank/DDBJ databases">
        <authorList>
            <person name="Fouks B."/>
        </authorList>
    </citation>
    <scope>NUCLEOTIDE SEQUENCE</scope>
    <source>
        <strain evidence="1">Stay&amp;Tobe</strain>
        <tissue evidence="1">Testes</tissue>
    </source>
</reference>
<evidence type="ECO:0000313" key="1">
    <source>
        <dbReference type="EMBL" id="KAJ9582135.1"/>
    </source>
</evidence>
<keyword evidence="2" id="KW-1185">Reference proteome</keyword>
<reference evidence="1" key="1">
    <citation type="journal article" date="2023" name="IScience">
        <title>Live-bearing cockroach genome reveals convergent evolutionary mechanisms linked to viviparity in insects and beyond.</title>
        <authorList>
            <person name="Fouks B."/>
            <person name="Harrison M.C."/>
            <person name="Mikhailova A.A."/>
            <person name="Marchal E."/>
            <person name="English S."/>
            <person name="Carruthers M."/>
            <person name="Jennings E.C."/>
            <person name="Chiamaka E.L."/>
            <person name="Frigard R.A."/>
            <person name="Pippel M."/>
            <person name="Attardo G.M."/>
            <person name="Benoit J.B."/>
            <person name="Bornberg-Bauer E."/>
            <person name="Tobe S.S."/>
        </authorList>
    </citation>
    <scope>NUCLEOTIDE SEQUENCE</scope>
    <source>
        <strain evidence="1">Stay&amp;Tobe</strain>
    </source>
</reference>
<dbReference type="AlphaFoldDB" id="A0AAD7ZKN8"/>
<organism evidence="1 2">
    <name type="scientific">Diploptera punctata</name>
    <name type="common">Pacific beetle cockroach</name>
    <dbReference type="NCBI Taxonomy" id="6984"/>
    <lineage>
        <taxon>Eukaryota</taxon>
        <taxon>Metazoa</taxon>
        <taxon>Ecdysozoa</taxon>
        <taxon>Arthropoda</taxon>
        <taxon>Hexapoda</taxon>
        <taxon>Insecta</taxon>
        <taxon>Pterygota</taxon>
        <taxon>Neoptera</taxon>
        <taxon>Polyneoptera</taxon>
        <taxon>Dictyoptera</taxon>
        <taxon>Blattodea</taxon>
        <taxon>Blaberoidea</taxon>
        <taxon>Blaberidae</taxon>
        <taxon>Diplopterinae</taxon>
        <taxon>Diploptera</taxon>
    </lineage>
</organism>
<comment type="caution">
    <text evidence="1">The sequence shown here is derived from an EMBL/GenBank/DDBJ whole genome shotgun (WGS) entry which is preliminary data.</text>
</comment>
<accession>A0AAD7ZKN8</accession>
<name>A0AAD7ZKN8_DIPPU</name>
<feature type="non-terminal residue" evidence="1">
    <location>
        <position position="70"/>
    </location>
</feature>
<dbReference type="Proteomes" id="UP001233999">
    <property type="component" value="Unassembled WGS sequence"/>
</dbReference>
<feature type="non-terminal residue" evidence="1">
    <location>
        <position position="1"/>
    </location>
</feature>